<dbReference type="PANTHER" id="PTHR42991:SF1">
    <property type="entry name" value="ALDEHYDE DEHYDROGENASE"/>
    <property type="match status" value="1"/>
</dbReference>
<dbReference type="InterPro" id="IPR051020">
    <property type="entry name" value="ALDH-related_metabolic_enz"/>
</dbReference>
<sequence>MITVVQAFDRKTITELQGEDKAALEAKLVTATKLFKDRSGWLKPFQRMEVLHKLAALIARDRERFAHLIAQEGGKPLTDALVEVDRARDGAMTAADLLRSTGGREIPMGLTSASVDRRAWTSIEPIGVVAAVAAFNHPLNLVVHQIAPAIASGCPIIVKPASSTPLNCLELVKLVHEAGMPEGWVQTFIPASRDLPEMLVTDPRVAFLSFIGSAKVGWYLRSKLAPGTRCALEHGGVAPLIVDSSADLDRFIEPMVKGGYYHAGQVCVSTQRIYVQETIKQEFIERFSARVAKLVTGDPQSPATEVGPLIQPAEVERLSSWIDEAVQGGARLMGGGRLSETTLYPSILIEPPRDSKVATEEAFGPLTCIFSYKTLDEAIGVANSLPVAFQSSIFTQDLSAALHTAERLDASAVMINDHTAFRTDWMPFAGRHASGYGIGGIPFTMREMTAEKMTVFRT</sequence>
<evidence type="ECO:0000313" key="4">
    <source>
        <dbReference type="EMBL" id="TWF59104.1"/>
    </source>
</evidence>
<dbReference type="Gene3D" id="3.40.605.10">
    <property type="entry name" value="Aldehyde Dehydrogenase, Chain A, domain 1"/>
    <property type="match status" value="1"/>
</dbReference>
<dbReference type="Gene3D" id="3.40.309.10">
    <property type="entry name" value="Aldehyde Dehydrogenase, Chain A, domain 2"/>
    <property type="match status" value="1"/>
</dbReference>
<protein>
    <submittedName>
        <fullName evidence="4">Acyl-CoA reductase-like NAD-dependent aldehyde dehydrogenase</fullName>
    </submittedName>
</protein>
<evidence type="ECO:0000256" key="1">
    <source>
        <dbReference type="ARBA" id="ARBA00009986"/>
    </source>
</evidence>
<keyword evidence="2" id="KW-0560">Oxidoreductase</keyword>
<comment type="caution">
    <text evidence="4">The sequence shown here is derived from an EMBL/GenBank/DDBJ whole genome shotgun (WGS) entry which is preliminary data.</text>
</comment>
<organism evidence="4 5">
    <name type="scientific">Neorhizobium alkalisoli</name>
    <dbReference type="NCBI Taxonomy" id="528178"/>
    <lineage>
        <taxon>Bacteria</taxon>
        <taxon>Pseudomonadati</taxon>
        <taxon>Pseudomonadota</taxon>
        <taxon>Alphaproteobacteria</taxon>
        <taxon>Hyphomicrobiales</taxon>
        <taxon>Rhizobiaceae</taxon>
        <taxon>Rhizobium/Agrobacterium group</taxon>
        <taxon>Neorhizobium</taxon>
    </lineage>
</organism>
<evidence type="ECO:0000313" key="5">
    <source>
        <dbReference type="Proteomes" id="UP000320653"/>
    </source>
</evidence>
<dbReference type="SUPFAM" id="SSF53720">
    <property type="entry name" value="ALDH-like"/>
    <property type="match status" value="1"/>
</dbReference>
<dbReference type="InterPro" id="IPR016163">
    <property type="entry name" value="Ald_DH_C"/>
</dbReference>
<evidence type="ECO:0000256" key="2">
    <source>
        <dbReference type="ARBA" id="ARBA00023002"/>
    </source>
</evidence>
<dbReference type="PANTHER" id="PTHR42991">
    <property type="entry name" value="ALDEHYDE DEHYDROGENASE"/>
    <property type="match status" value="1"/>
</dbReference>
<dbReference type="GO" id="GO:0008911">
    <property type="term" value="F:lactaldehyde dehydrogenase (NAD+) activity"/>
    <property type="evidence" value="ECO:0007669"/>
    <property type="project" value="TreeGrafter"/>
</dbReference>
<dbReference type="InterPro" id="IPR016162">
    <property type="entry name" value="Ald_DH_N"/>
</dbReference>
<dbReference type="RefSeq" id="WP_145633051.1">
    <property type="nucleotide sequence ID" value="NZ_VIWP01000001.1"/>
</dbReference>
<dbReference type="OrthoDB" id="9761688at2"/>
<dbReference type="Pfam" id="PF00171">
    <property type="entry name" value="Aldedh"/>
    <property type="match status" value="1"/>
</dbReference>
<dbReference type="AlphaFoldDB" id="A0A561R941"/>
<dbReference type="Proteomes" id="UP000320653">
    <property type="component" value="Unassembled WGS sequence"/>
</dbReference>
<evidence type="ECO:0000259" key="3">
    <source>
        <dbReference type="Pfam" id="PF00171"/>
    </source>
</evidence>
<comment type="similarity">
    <text evidence="1">Belongs to the aldehyde dehydrogenase family.</text>
</comment>
<dbReference type="InterPro" id="IPR015590">
    <property type="entry name" value="Aldehyde_DH_dom"/>
</dbReference>
<proteinExistence type="inferred from homology"/>
<feature type="domain" description="Aldehyde dehydrogenase" evidence="3">
    <location>
        <begin position="2"/>
        <end position="452"/>
    </location>
</feature>
<dbReference type="EMBL" id="VIWP01000001">
    <property type="protein sequence ID" value="TWF59104.1"/>
    <property type="molecule type" value="Genomic_DNA"/>
</dbReference>
<accession>A0A561R941</accession>
<keyword evidence="5" id="KW-1185">Reference proteome</keyword>
<gene>
    <name evidence="4" type="ORF">FHW37_101910</name>
</gene>
<name>A0A561R941_9HYPH</name>
<dbReference type="InterPro" id="IPR016161">
    <property type="entry name" value="Ald_DH/histidinol_DH"/>
</dbReference>
<reference evidence="4 5" key="1">
    <citation type="submission" date="2019-06" db="EMBL/GenBank/DDBJ databases">
        <title>Sorghum-associated microbial communities from plants grown in Nebraska, USA.</title>
        <authorList>
            <person name="Schachtman D."/>
        </authorList>
    </citation>
    <scope>NUCLEOTIDE SEQUENCE [LARGE SCALE GENOMIC DNA]</scope>
    <source>
        <strain evidence="4 5">1225</strain>
    </source>
</reference>